<evidence type="ECO:0000313" key="1">
    <source>
        <dbReference type="EMBL" id="CUS05405.2"/>
    </source>
</evidence>
<keyword evidence="2" id="KW-1185">Reference proteome</keyword>
<dbReference type="Pfam" id="PF18906">
    <property type="entry name" value="Phage_tube_2"/>
    <property type="match status" value="1"/>
</dbReference>
<accession>A0A160T8C7</accession>
<reference evidence="1" key="1">
    <citation type="submission" date="2016-01" db="EMBL/GenBank/DDBJ databases">
        <authorList>
            <person name="Mcilroy J.S."/>
            <person name="Karst M S."/>
            <person name="Albertsen M."/>
        </authorList>
    </citation>
    <scope>NUCLEOTIDE SEQUENCE</scope>
    <source>
        <strain evidence="1">Cfx-K</strain>
    </source>
</reference>
<dbReference type="AlphaFoldDB" id="A0A160T8C7"/>
<sequence length="337" mass="36217">MMGQKWAQKIQLGKESVFGTAVAASTIWRGVGGNLHDTREVEAVDEQIGMAVKSNRAYLSKVGGALDMAATAATFQQLCHILEAGIKAVGTGAADGAGSGKIYNYAMGHQAVNAIKTYTIETGDNQQAEEMEYSFVESFTLSGERGQPVMMSANWIGRQVTNTTFTPALTVPAVEEIITGRGSFFIDAIGGTLGATPVTGMLLSWELKVDTGWRGKWVVDKGQLYFDFHYFDIDSFGATFSATYEHDAAAVAEKTHWRNNAPRLIRLSIPGSTNTTPGTLYTTKMMIIDMACRYTTFDALDADEGNSIVKVEGAIGYDSTAGKSLAITLVNELVSIP</sequence>
<dbReference type="Proteomes" id="UP000215027">
    <property type="component" value="Chromosome I"/>
</dbReference>
<dbReference type="RefSeq" id="WP_317135650.1">
    <property type="nucleotide sequence ID" value="NZ_LN890655.1"/>
</dbReference>
<gene>
    <name evidence="1" type="ORF">CFX0092_A3527</name>
</gene>
<dbReference type="EMBL" id="LN890655">
    <property type="protein sequence ID" value="CUS05405.2"/>
    <property type="molecule type" value="Genomic_DNA"/>
</dbReference>
<name>A0A160T8C7_9CHLR</name>
<protein>
    <submittedName>
        <fullName evidence="1">Uncharacterized protein</fullName>
    </submittedName>
</protein>
<dbReference type="InterPro" id="IPR044000">
    <property type="entry name" value="Phage_tube_2"/>
</dbReference>
<organism evidence="1 2">
    <name type="scientific">Candidatus Promineifilum breve</name>
    <dbReference type="NCBI Taxonomy" id="1806508"/>
    <lineage>
        <taxon>Bacteria</taxon>
        <taxon>Bacillati</taxon>
        <taxon>Chloroflexota</taxon>
        <taxon>Ardenticatenia</taxon>
        <taxon>Candidatus Promineifilales</taxon>
        <taxon>Candidatus Promineifilaceae</taxon>
        <taxon>Candidatus Promineifilum</taxon>
    </lineage>
</organism>
<dbReference type="KEGG" id="pbf:CFX0092_A3527"/>
<proteinExistence type="predicted"/>
<evidence type="ECO:0000313" key="2">
    <source>
        <dbReference type="Proteomes" id="UP000215027"/>
    </source>
</evidence>